<sequence>MRDGGRANRDQWPARSPRGGAAGGGAAIRPAAEPAAGPGAGRRGAGLQTVTIPAFLIIGAGRTLTPWAPHGVGGANHDSPEGAAGDREER</sequence>
<feature type="region of interest" description="Disordered" evidence="1">
    <location>
        <begin position="65"/>
        <end position="90"/>
    </location>
</feature>
<keyword evidence="3" id="KW-1185">Reference proteome</keyword>
<accession>A0ABP7X261</accession>
<organism evidence="2 3">
    <name type="scientific">Actinomadura miaoliensis</name>
    <dbReference type="NCBI Taxonomy" id="430685"/>
    <lineage>
        <taxon>Bacteria</taxon>
        <taxon>Bacillati</taxon>
        <taxon>Actinomycetota</taxon>
        <taxon>Actinomycetes</taxon>
        <taxon>Streptosporangiales</taxon>
        <taxon>Thermomonosporaceae</taxon>
        <taxon>Actinomadura</taxon>
    </lineage>
</organism>
<dbReference type="Proteomes" id="UP001500683">
    <property type="component" value="Unassembled WGS sequence"/>
</dbReference>
<reference evidence="3" key="1">
    <citation type="journal article" date="2019" name="Int. J. Syst. Evol. Microbiol.">
        <title>The Global Catalogue of Microorganisms (GCM) 10K type strain sequencing project: providing services to taxonomists for standard genome sequencing and annotation.</title>
        <authorList>
            <consortium name="The Broad Institute Genomics Platform"/>
            <consortium name="The Broad Institute Genome Sequencing Center for Infectious Disease"/>
            <person name="Wu L."/>
            <person name="Ma J."/>
        </authorList>
    </citation>
    <scope>NUCLEOTIDE SEQUENCE [LARGE SCALE GENOMIC DNA]</scope>
    <source>
        <strain evidence="3">JCM 16702</strain>
    </source>
</reference>
<evidence type="ECO:0000313" key="3">
    <source>
        <dbReference type="Proteomes" id="UP001500683"/>
    </source>
</evidence>
<evidence type="ECO:0000313" key="2">
    <source>
        <dbReference type="EMBL" id="GAA4101967.1"/>
    </source>
</evidence>
<proteinExistence type="predicted"/>
<dbReference type="EMBL" id="BAAAZG010000064">
    <property type="protein sequence ID" value="GAA4101967.1"/>
    <property type="molecule type" value="Genomic_DNA"/>
</dbReference>
<feature type="region of interest" description="Disordered" evidence="1">
    <location>
        <begin position="1"/>
        <end position="45"/>
    </location>
</feature>
<protein>
    <submittedName>
        <fullName evidence="2">Uncharacterized protein</fullName>
    </submittedName>
</protein>
<feature type="compositionally biased region" description="Basic and acidic residues" evidence="1">
    <location>
        <begin position="78"/>
        <end position="90"/>
    </location>
</feature>
<evidence type="ECO:0000256" key="1">
    <source>
        <dbReference type="SAM" id="MobiDB-lite"/>
    </source>
</evidence>
<name>A0ABP7X261_9ACTN</name>
<comment type="caution">
    <text evidence="2">The sequence shown here is derived from an EMBL/GenBank/DDBJ whole genome shotgun (WGS) entry which is preliminary data.</text>
</comment>
<feature type="compositionally biased region" description="Low complexity" evidence="1">
    <location>
        <begin position="27"/>
        <end position="37"/>
    </location>
</feature>
<gene>
    <name evidence="2" type="ORF">GCM10022214_79720</name>
</gene>